<dbReference type="InterPro" id="IPR016181">
    <property type="entry name" value="Acyl_CoA_acyltransferase"/>
</dbReference>
<gene>
    <name evidence="7" type="ORF">HA039_05490</name>
</gene>
<evidence type="ECO:0000256" key="1">
    <source>
        <dbReference type="ARBA" id="ARBA00009943"/>
    </source>
</evidence>
<dbReference type="SUPFAM" id="SSF55729">
    <property type="entry name" value="Acyl-CoA N-acyltransferases (Nat)"/>
    <property type="match status" value="3"/>
</dbReference>
<sequence>MSYRLRTITREEHLAFVRARPSASHMQVPSWGDVKPDWRAESVGWYEDGAGDRAGGGAGDDRAEGSLGEARDAGRMVGAGLVLYRPLPRIKRYLAYLPEGPVLDWYADDLAAWLTPMLAHLKARRAFSVKMGPPVVARRWDADALKAAVADPAAHRLRDVTPTTTDPRALRVADRLRALGWRQGEDPAGDGFAAGQPRYVFQVPLEGRSLDAIQQGFNQQWRRNIKKAEKAGVKVVRGGYDDLPAFYTLYRETAERDRFLPRPLPYFERMWTALTAEDPDRMRLYLAHHDGEILSAATMLTVGDHVWYSYGASTSRRREVQPSNAVQWRMLSDAHADGARVYDLRGITDTLDEGNHLLGLLRFKAGTGGEAAEYLGEWDFPLNKPLHKAFQLYMARR</sequence>
<proteinExistence type="inferred from homology"/>
<keyword evidence="4" id="KW-0573">Peptidoglycan synthesis</keyword>
<dbReference type="PANTHER" id="PTHR36174">
    <property type="entry name" value="LIPID II:GLYCINE GLYCYLTRANSFERASE"/>
    <property type="match status" value="1"/>
</dbReference>
<dbReference type="InterPro" id="IPR050644">
    <property type="entry name" value="PG_Glycine_Bridge_Synth"/>
</dbReference>
<dbReference type="KEGG" id="slia:HA039_05490"/>
<dbReference type="Proteomes" id="UP000501179">
    <property type="component" value="Chromosome"/>
</dbReference>
<evidence type="ECO:0000256" key="2">
    <source>
        <dbReference type="ARBA" id="ARBA00022679"/>
    </source>
</evidence>
<dbReference type="PANTHER" id="PTHR36174:SF1">
    <property type="entry name" value="LIPID II:GLYCINE GLYCYLTRANSFERASE"/>
    <property type="match status" value="1"/>
</dbReference>
<evidence type="ECO:0000256" key="6">
    <source>
        <dbReference type="ARBA" id="ARBA00023316"/>
    </source>
</evidence>
<evidence type="ECO:0000256" key="5">
    <source>
        <dbReference type="ARBA" id="ARBA00023315"/>
    </source>
</evidence>
<keyword evidence="8" id="KW-1185">Reference proteome</keyword>
<keyword evidence="6" id="KW-0961">Cell wall biogenesis/degradation</keyword>
<evidence type="ECO:0000313" key="7">
    <source>
        <dbReference type="EMBL" id="QIQ06721.1"/>
    </source>
</evidence>
<dbReference type="GO" id="GO:0008360">
    <property type="term" value="P:regulation of cell shape"/>
    <property type="evidence" value="ECO:0007669"/>
    <property type="project" value="UniProtKB-KW"/>
</dbReference>
<dbReference type="GO" id="GO:0009252">
    <property type="term" value="P:peptidoglycan biosynthetic process"/>
    <property type="evidence" value="ECO:0007669"/>
    <property type="project" value="UniProtKB-KW"/>
</dbReference>
<protein>
    <submittedName>
        <fullName evidence="7">Aminoacyltransferase</fullName>
    </submittedName>
</protein>
<keyword evidence="5 7" id="KW-0012">Acyltransferase</keyword>
<reference evidence="7 8" key="1">
    <citation type="submission" date="2020-03" db="EMBL/GenBank/DDBJ databases">
        <title>A novel species.</title>
        <authorList>
            <person name="Gao J."/>
        </authorList>
    </citation>
    <scope>NUCLEOTIDE SEQUENCE [LARGE SCALE GENOMIC DNA]</scope>
    <source>
        <strain evidence="7 8">QMT-12</strain>
    </source>
</reference>
<dbReference type="GO" id="GO:0071555">
    <property type="term" value="P:cell wall organization"/>
    <property type="evidence" value="ECO:0007669"/>
    <property type="project" value="UniProtKB-KW"/>
</dbReference>
<accession>A0A6G9H937</accession>
<name>A0A6G9H937_9ACTN</name>
<dbReference type="EMBL" id="CP050177">
    <property type="protein sequence ID" value="QIQ06721.1"/>
    <property type="molecule type" value="Genomic_DNA"/>
</dbReference>
<organism evidence="7 8">
    <name type="scientific">Streptomyces liangshanensis</name>
    <dbReference type="NCBI Taxonomy" id="2717324"/>
    <lineage>
        <taxon>Bacteria</taxon>
        <taxon>Bacillati</taxon>
        <taxon>Actinomycetota</taxon>
        <taxon>Actinomycetes</taxon>
        <taxon>Kitasatosporales</taxon>
        <taxon>Streptomycetaceae</taxon>
        <taxon>Streptomyces</taxon>
    </lineage>
</organism>
<evidence type="ECO:0000256" key="4">
    <source>
        <dbReference type="ARBA" id="ARBA00022984"/>
    </source>
</evidence>
<dbReference type="AlphaFoldDB" id="A0A6G9H937"/>
<dbReference type="RefSeq" id="WP_167036265.1">
    <property type="nucleotide sequence ID" value="NZ_CP050177.1"/>
</dbReference>
<dbReference type="InterPro" id="IPR003447">
    <property type="entry name" value="FEMABX"/>
</dbReference>
<dbReference type="GO" id="GO:0016755">
    <property type="term" value="F:aminoacyltransferase activity"/>
    <property type="evidence" value="ECO:0007669"/>
    <property type="project" value="InterPro"/>
</dbReference>
<evidence type="ECO:0000256" key="3">
    <source>
        <dbReference type="ARBA" id="ARBA00022960"/>
    </source>
</evidence>
<dbReference type="PROSITE" id="PS51191">
    <property type="entry name" value="FEMABX"/>
    <property type="match status" value="1"/>
</dbReference>
<evidence type="ECO:0000313" key="8">
    <source>
        <dbReference type="Proteomes" id="UP000501179"/>
    </source>
</evidence>
<dbReference type="Pfam" id="PF02388">
    <property type="entry name" value="FemAB"/>
    <property type="match status" value="2"/>
</dbReference>
<dbReference type="Gene3D" id="3.40.630.30">
    <property type="match status" value="2"/>
</dbReference>
<keyword evidence="3" id="KW-0133">Cell shape</keyword>
<comment type="similarity">
    <text evidence="1">Belongs to the FemABX family.</text>
</comment>
<keyword evidence="2 7" id="KW-0808">Transferase</keyword>